<organism evidence="1 2">
    <name type="scientific">Camellia sinensis</name>
    <name type="common">Tea plant</name>
    <name type="synonym">Thea sinensis</name>
    <dbReference type="NCBI Taxonomy" id="4442"/>
    <lineage>
        <taxon>Eukaryota</taxon>
        <taxon>Viridiplantae</taxon>
        <taxon>Streptophyta</taxon>
        <taxon>Embryophyta</taxon>
        <taxon>Tracheophyta</taxon>
        <taxon>Spermatophyta</taxon>
        <taxon>Magnoliopsida</taxon>
        <taxon>eudicotyledons</taxon>
        <taxon>Gunneridae</taxon>
        <taxon>Pentapetalae</taxon>
        <taxon>asterids</taxon>
        <taxon>Ericales</taxon>
        <taxon>Theaceae</taxon>
        <taxon>Camellia</taxon>
    </lineage>
</organism>
<dbReference type="Proteomes" id="UP000593564">
    <property type="component" value="Unassembled WGS sequence"/>
</dbReference>
<protein>
    <submittedName>
        <fullName evidence="1">Uncharacterized protein</fullName>
    </submittedName>
</protein>
<evidence type="ECO:0000313" key="2">
    <source>
        <dbReference type="Proteomes" id="UP000593564"/>
    </source>
</evidence>
<gene>
    <name evidence="1" type="ORF">HYC85_013344</name>
</gene>
<dbReference type="AlphaFoldDB" id="A0A7J7H4B9"/>
<reference evidence="2" key="1">
    <citation type="journal article" date="2020" name="Nat. Commun.">
        <title>Genome assembly of wild tea tree DASZ reveals pedigree and selection history of tea varieties.</title>
        <authorList>
            <person name="Zhang W."/>
            <person name="Zhang Y."/>
            <person name="Qiu H."/>
            <person name="Guo Y."/>
            <person name="Wan H."/>
            <person name="Zhang X."/>
            <person name="Scossa F."/>
            <person name="Alseekh S."/>
            <person name="Zhang Q."/>
            <person name="Wang P."/>
            <person name="Xu L."/>
            <person name="Schmidt M.H."/>
            <person name="Jia X."/>
            <person name="Li D."/>
            <person name="Zhu A."/>
            <person name="Guo F."/>
            <person name="Chen W."/>
            <person name="Ni D."/>
            <person name="Usadel B."/>
            <person name="Fernie A.R."/>
            <person name="Wen W."/>
        </authorList>
    </citation>
    <scope>NUCLEOTIDE SEQUENCE [LARGE SCALE GENOMIC DNA]</scope>
    <source>
        <strain evidence="2">cv. G240</strain>
    </source>
</reference>
<accession>A0A7J7H4B9</accession>
<name>A0A7J7H4B9_CAMSI</name>
<proteinExistence type="predicted"/>
<dbReference type="EMBL" id="JACBKZ010000006">
    <property type="protein sequence ID" value="KAF5947387.1"/>
    <property type="molecule type" value="Genomic_DNA"/>
</dbReference>
<keyword evidence="2" id="KW-1185">Reference proteome</keyword>
<evidence type="ECO:0000313" key="1">
    <source>
        <dbReference type="EMBL" id="KAF5947387.1"/>
    </source>
</evidence>
<sequence>MGGGGRRKVAFHGALCFFSLKRYWVSCVYLKRKPNPSDYRIFKNHKPIWTKIHVLIEGVLSAARSTIVGQWNEAYV</sequence>
<comment type="caution">
    <text evidence="1">The sequence shown here is derived from an EMBL/GenBank/DDBJ whole genome shotgun (WGS) entry which is preliminary data.</text>
</comment>
<reference evidence="1 2" key="2">
    <citation type="submission" date="2020-07" db="EMBL/GenBank/DDBJ databases">
        <title>Genome assembly of wild tea tree DASZ reveals pedigree and selection history of tea varieties.</title>
        <authorList>
            <person name="Zhang W."/>
        </authorList>
    </citation>
    <scope>NUCLEOTIDE SEQUENCE [LARGE SCALE GENOMIC DNA]</scope>
    <source>
        <strain evidence="2">cv. G240</strain>
        <tissue evidence="1">Leaf</tissue>
    </source>
</reference>